<feature type="transmembrane region" description="Helical" evidence="6">
    <location>
        <begin position="204"/>
        <end position="225"/>
    </location>
</feature>
<dbReference type="PIRSF" id="PIRSF006648">
    <property type="entry name" value="DrrB"/>
    <property type="match status" value="1"/>
</dbReference>
<accession>A0ABS7ZA95</accession>
<feature type="transmembrane region" description="Helical" evidence="6">
    <location>
        <begin position="96"/>
        <end position="119"/>
    </location>
</feature>
<evidence type="ECO:0000256" key="2">
    <source>
        <dbReference type="ARBA" id="ARBA00022692"/>
    </source>
</evidence>
<protein>
    <recommendedName>
        <fullName evidence="6">Transport permease protein</fullName>
    </recommendedName>
</protein>
<feature type="transmembrane region" description="Helical" evidence="6">
    <location>
        <begin position="55"/>
        <end position="76"/>
    </location>
</feature>
<dbReference type="InterPro" id="IPR047817">
    <property type="entry name" value="ABC2_TM_bact-type"/>
</dbReference>
<reference evidence="8 9" key="1">
    <citation type="submission" date="2021-09" db="EMBL/GenBank/DDBJ databases">
        <title>Isoptericola luteus sp. nov., a novel bacterium isolated from Harbin, the capital city of Heilongjiang province.</title>
        <authorList>
            <person name="Li J."/>
        </authorList>
    </citation>
    <scope>NUCLEOTIDE SEQUENCE [LARGE SCALE GENOMIC DNA]</scope>
    <source>
        <strain evidence="8 9">NEAU-Y5</strain>
    </source>
</reference>
<keyword evidence="9" id="KW-1185">Reference proteome</keyword>
<dbReference type="PANTHER" id="PTHR43229:SF2">
    <property type="entry name" value="NODULATION PROTEIN J"/>
    <property type="match status" value="1"/>
</dbReference>
<feature type="transmembrane region" description="Helical" evidence="6">
    <location>
        <begin position="262"/>
        <end position="282"/>
    </location>
</feature>
<evidence type="ECO:0000259" key="7">
    <source>
        <dbReference type="PROSITE" id="PS51012"/>
    </source>
</evidence>
<evidence type="ECO:0000256" key="3">
    <source>
        <dbReference type="ARBA" id="ARBA00022989"/>
    </source>
</evidence>
<keyword evidence="6" id="KW-0813">Transport</keyword>
<evidence type="ECO:0000256" key="4">
    <source>
        <dbReference type="ARBA" id="ARBA00023136"/>
    </source>
</evidence>
<keyword evidence="3 6" id="KW-1133">Transmembrane helix</keyword>
<feature type="domain" description="ABC transmembrane type-2" evidence="7">
    <location>
        <begin position="55"/>
        <end position="288"/>
    </location>
</feature>
<comment type="similarity">
    <text evidence="6">Belongs to the ABC-2 integral membrane protein family.</text>
</comment>
<keyword evidence="4 6" id="KW-0472">Membrane</keyword>
<gene>
    <name evidence="8" type="ORF">LEP48_01240</name>
</gene>
<dbReference type="PROSITE" id="PS51012">
    <property type="entry name" value="ABC_TM2"/>
    <property type="match status" value="1"/>
</dbReference>
<feature type="transmembrane region" description="Helical" evidence="6">
    <location>
        <begin position="173"/>
        <end position="192"/>
    </location>
</feature>
<sequence>MSRPTDPPTTTSTIVTPAPVHEAPRIVSRTGPGKFLADTGAVFTREILLVLRDPFTLIFSLLQPLIFLGLFGPLLTGTFGGGFGGEGASTADTLQWFVPGVIVMISLFGTSMAGSNLLYEIMTGSYERVLATPLDRSAILVGRALKEFAPLLVQGLLIAVVCIPFGFRFHVLPALTGLVLLGIFGIGVGALSHSLAQAAKGREWLFWGVQQSLLFPLLILSGMMLPLEAAPSWMQTAALFNPLTYMVDAERALFAGTFDDPAVLWGAVAAAVTCAVGLVVGIRSTRRAV</sequence>
<dbReference type="Proteomes" id="UP001319870">
    <property type="component" value="Unassembled WGS sequence"/>
</dbReference>
<dbReference type="PANTHER" id="PTHR43229">
    <property type="entry name" value="NODULATION PROTEIN J"/>
    <property type="match status" value="1"/>
</dbReference>
<keyword evidence="6" id="KW-1003">Cell membrane</keyword>
<dbReference type="InterPro" id="IPR000412">
    <property type="entry name" value="ABC_2_transport"/>
</dbReference>
<name>A0ABS7ZA95_9MICO</name>
<dbReference type="RefSeq" id="WP_225563696.1">
    <property type="nucleotide sequence ID" value="NZ_JAIXCQ010000001.1"/>
</dbReference>
<organism evidence="8 9">
    <name type="scientific">Isoptericola luteus</name>
    <dbReference type="NCBI Taxonomy" id="2879484"/>
    <lineage>
        <taxon>Bacteria</taxon>
        <taxon>Bacillati</taxon>
        <taxon>Actinomycetota</taxon>
        <taxon>Actinomycetes</taxon>
        <taxon>Micrococcales</taxon>
        <taxon>Promicromonosporaceae</taxon>
        <taxon>Isoptericola</taxon>
    </lineage>
</organism>
<comment type="subcellular location">
    <subcellularLocation>
        <location evidence="6">Cell membrane</location>
        <topology evidence="6">Multi-pass membrane protein</topology>
    </subcellularLocation>
    <subcellularLocation>
        <location evidence="1">Membrane</location>
        <topology evidence="1">Multi-pass membrane protein</topology>
    </subcellularLocation>
</comment>
<evidence type="ECO:0000256" key="1">
    <source>
        <dbReference type="ARBA" id="ARBA00004141"/>
    </source>
</evidence>
<dbReference type="Pfam" id="PF01061">
    <property type="entry name" value="ABC2_membrane"/>
    <property type="match status" value="1"/>
</dbReference>
<proteinExistence type="inferred from homology"/>
<evidence type="ECO:0000313" key="8">
    <source>
        <dbReference type="EMBL" id="MCA5891974.1"/>
    </source>
</evidence>
<keyword evidence="5" id="KW-0046">Antibiotic resistance</keyword>
<dbReference type="InterPro" id="IPR051784">
    <property type="entry name" value="Nod_factor_ABC_transporter"/>
</dbReference>
<feature type="transmembrane region" description="Helical" evidence="6">
    <location>
        <begin position="148"/>
        <end position="167"/>
    </location>
</feature>
<evidence type="ECO:0000256" key="5">
    <source>
        <dbReference type="ARBA" id="ARBA00023251"/>
    </source>
</evidence>
<comment type="caution">
    <text evidence="8">The sequence shown here is derived from an EMBL/GenBank/DDBJ whole genome shotgun (WGS) entry which is preliminary data.</text>
</comment>
<keyword evidence="2 6" id="KW-0812">Transmembrane</keyword>
<evidence type="ECO:0000256" key="6">
    <source>
        <dbReference type="RuleBase" id="RU361157"/>
    </source>
</evidence>
<evidence type="ECO:0000313" key="9">
    <source>
        <dbReference type="Proteomes" id="UP001319870"/>
    </source>
</evidence>
<dbReference type="InterPro" id="IPR013525">
    <property type="entry name" value="ABC2_TM"/>
</dbReference>
<dbReference type="EMBL" id="JAIXCQ010000001">
    <property type="protein sequence ID" value="MCA5891974.1"/>
    <property type="molecule type" value="Genomic_DNA"/>
</dbReference>